<feature type="region of interest" description="Disordered" evidence="3">
    <location>
        <begin position="87"/>
        <end position="120"/>
    </location>
</feature>
<evidence type="ECO:0000259" key="4">
    <source>
        <dbReference type="PROSITE" id="PS50137"/>
    </source>
</evidence>
<dbReference type="GO" id="GO:0005634">
    <property type="term" value="C:nucleus"/>
    <property type="evidence" value="ECO:0007669"/>
    <property type="project" value="TreeGrafter"/>
</dbReference>
<dbReference type="AlphaFoldDB" id="A0AAD5C2T0"/>
<dbReference type="GO" id="GO:0006396">
    <property type="term" value="P:RNA processing"/>
    <property type="evidence" value="ECO:0007669"/>
    <property type="project" value="TreeGrafter"/>
</dbReference>
<feature type="compositionally biased region" description="Basic residues" evidence="3">
    <location>
        <begin position="99"/>
        <end position="113"/>
    </location>
</feature>
<proteinExistence type="predicted"/>
<dbReference type="Gene3D" id="3.30.160.20">
    <property type="match status" value="1"/>
</dbReference>
<accession>A0AAD5C2T0</accession>
<dbReference type="PANTHER" id="PTHR11207">
    <property type="entry name" value="RIBONUCLEASE III"/>
    <property type="match status" value="1"/>
</dbReference>
<protein>
    <recommendedName>
        <fullName evidence="4">DRBM domain-containing protein</fullName>
    </recommendedName>
</protein>
<dbReference type="PROSITE" id="PS50137">
    <property type="entry name" value="DS_RBD"/>
    <property type="match status" value="1"/>
</dbReference>
<reference evidence="5" key="1">
    <citation type="submission" date="2022-06" db="EMBL/GenBank/DDBJ databases">
        <title>Uncovering the hologenomic basis of an extraordinary plant invasion.</title>
        <authorList>
            <person name="Bieker V.C."/>
            <person name="Martin M.D."/>
            <person name="Gilbert T."/>
            <person name="Hodgins K."/>
            <person name="Battlay P."/>
            <person name="Petersen B."/>
            <person name="Wilson J."/>
        </authorList>
    </citation>
    <scope>NUCLEOTIDE SEQUENCE</scope>
    <source>
        <strain evidence="5">AA19_3_7</strain>
        <tissue evidence="5">Leaf</tissue>
    </source>
</reference>
<comment type="caution">
    <text evidence="5">The sequence shown here is derived from an EMBL/GenBank/DDBJ whole genome shotgun (WGS) entry which is preliminary data.</text>
</comment>
<dbReference type="GO" id="GO:0010468">
    <property type="term" value="P:regulation of gene expression"/>
    <property type="evidence" value="ECO:0007669"/>
    <property type="project" value="TreeGrafter"/>
</dbReference>
<dbReference type="SUPFAM" id="SSF54768">
    <property type="entry name" value="dsRNA-binding domain-like"/>
    <property type="match status" value="1"/>
</dbReference>
<feature type="compositionally biased region" description="Basic and acidic residues" evidence="3">
    <location>
        <begin position="87"/>
        <end position="98"/>
    </location>
</feature>
<feature type="domain" description="DRBM" evidence="4">
    <location>
        <begin position="1"/>
        <end position="58"/>
    </location>
</feature>
<dbReference type="InterPro" id="IPR014720">
    <property type="entry name" value="dsRBD_dom"/>
</dbReference>
<dbReference type="Pfam" id="PF00035">
    <property type="entry name" value="dsrm"/>
    <property type="match status" value="1"/>
</dbReference>
<dbReference type="Proteomes" id="UP001206925">
    <property type="component" value="Unassembled WGS sequence"/>
</dbReference>
<evidence type="ECO:0000313" key="6">
    <source>
        <dbReference type="Proteomes" id="UP001206925"/>
    </source>
</evidence>
<evidence type="ECO:0000256" key="2">
    <source>
        <dbReference type="PROSITE-ProRule" id="PRU00266"/>
    </source>
</evidence>
<evidence type="ECO:0000256" key="3">
    <source>
        <dbReference type="SAM" id="MobiDB-lite"/>
    </source>
</evidence>
<dbReference type="GO" id="GO:0004525">
    <property type="term" value="F:ribonuclease III activity"/>
    <property type="evidence" value="ECO:0007669"/>
    <property type="project" value="TreeGrafter"/>
</dbReference>
<keyword evidence="6" id="KW-1185">Reference proteome</keyword>
<keyword evidence="1 2" id="KW-0694">RNA-binding</keyword>
<evidence type="ECO:0000256" key="1">
    <source>
        <dbReference type="ARBA" id="ARBA00022884"/>
    </source>
</evidence>
<dbReference type="PANTHER" id="PTHR11207:SF1">
    <property type="entry name" value="DOUBLE-STRANDED RNA-BINDING PROTEIN 1"/>
    <property type="match status" value="1"/>
</dbReference>
<organism evidence="5 6">
    <name type="scientific">Ambrosia artemisiifolia</name>
    <name type="common">Common ragweed</name>
    <dbReference type="NCBI Taxonomy" id="4212"/>
    <lineage>
        <taxon>Eukaryota</taxon>
        <taxon>Viridiplantae</taxon>
        <taxon>Streptophyta</taxon>
        <taxon>Embryophyta</taxon>
        <taxon>Tracheophyta</taxon>
        <taxon>Spermatophyta</taxon>
        <taxon>Magnoliopsida</taxon>
        <taxon>eudicotyledons</taxon>
        <taxon>Gunneridae</taxon>
        <taxon>Pentapetalae</taxon>
        <taxon>asterids</taxon>
        <taxon>campanulids</taxon>
        <taxon>Asterales</taxon>
        <taxon>Asteraceae</taxon>
        <taxon>Asteroideae</taxon>
        <taxon>Heliantheae alliance</taxon>
        <taxon>Heliantheae</taxon>
        <taxon>Ambrosia</taxon>
    </lineage>
</organism>
<dbReference type="GO" id="GO:0003725">
    <property type="term" value="F:double-stranded RNA binding"/>
    <property type="evidence" value="ECO:0007669"/>
    <property type="project" value="TreeGrafter"/>
</dbReference>
<dbReference type="EMBL" id="JAMZMK010010027">
    <property type="protein sequence ID" value="KAI7733328.1"/>
    <property type="molecule type" value="Genomic_DNA"/>
</dbReference>
<gene>
    <name evidence="5" type="ORF">M8C21_021321</name>
</gene>
<sequence>MNYAIPSYVCTRDETKGRDAPFSCTVDIGGMKYIGTAAKTKKEAELKAAKIALLAIKMSTPEPNGELDTPVQESVYTVVPIKRKEPERPVVETEEKVKTNKRKKGKFKRRKRKGEMARGEVVEVKMNDDDLKSNGESVLVVSEDQGLFLE</sequence>
<evidence type="ECO:0000313" key="5">
    <source>
        <dbReference type="EMBL" id="KAI7733328.1"/>
    </source>
</evidence>
<name>A0AAD5C2T0_AMBAR</name>